<feature type="transmembrane region" description="Helical" evidence="6">
    <location>
        <begin position="401"/>
        <end position="428"/>
    </location>
</feature>
<reference evidence="7 8" key="1">
    <citation type="journal article" date="2020" name="Sci. Rep.">
        <title>A novel cyanobacterial geosmin producer, revising GeoA distribution and dispersion patterns in Bacteria.</title>
        <authorList>
            <person name="Churro C."/>
            <person name="Semedo-Aguiar A.P."/>
            <person name="Silva A.D."/>
            <person name="Pereira-Leal J.B."/>
            <person name="Leite R.B."/>
        </authorList>
    </citation>
    <scope>NUCLEOTIDE SEQUENCE [LARGE SCALE GENOMIC DNA]</scope>
    <source>
        <strain evidence="7 8">IPMA8</strain>
    </source>
</reference>
<feature type="transmembrane region" description="Helical" evidence="6">
    <location>
        <begin position="318"/>
        <end position="336"/>
    </location>
</feature>
<comment type="caution">
    <text evidence="7">The sequence shown here is derived from an EMBL/GenBank/DDBJ whole genome shotgun (WGS) entry which is preliminary data.</text>
</comment>
<feature type="transmembrane region" description="Helical" evidence="6">
    <location>
        <begin position="59"/>
        <end position="79"/>
    </location>
</feature>
<accession>A0ABX2D3S8</accession>
<keyword evidence="3 6" id="KW-0812">Transmembrane</keyword>
<feature type="transmembrane region" description="Helical" evidence="6">
    <location>
        <begin position="151"/>
        <end position="170"/>
    </location>
</feature>
<feature type="transmembrane region" description="Helical" evidence="6">
    <location>
        <begin position="435"/>
        <end position="452"/>
    </location>
</feature>
<dbReference type="Pfam" id="PF02653">
    <property type="entry name" value="BPD_transp_2"/>
    <property type="match status" value="1"/>
</dbReference>
<dbReference type="InterPro" id="IPR001851">
    <property type="entry name" value="ABC_transp_permease"/>
</dbReference>
<organism evidence="7 8">
    <name type="scientific">Microcoleus asticus IPMA8</name>
    <dbReference type="NCBI Taxonomy" id="2563858"/>
    <lineage>
        <taxon>Bacteria</taxon>
        <taxon>Bacillati</taxon>
        <taxon>Cyanobacteriota</taxon>
        <taxon>Cyanophyceae</taxon>
        <taxon>Oscillatoriophycideae</taxon>
        <taxon>Oscillatoriales</taxon>
        <taxon>Microcoleaceae</taxon>
        <taxon>Microcoleus</taxon>
        <taxon>Microcoleus asticus</taxon>
    </lineage>
</organism>
<sequence>MSKKIINAIKSSGILGAIGSLTVLLFGGWSGTVIGWLMGTAAGFMSCQEPKVYSPKMGATIGSIAGLGLGVWLLVASVVEGVLIRPFSGQSAVALPTTLLYGICSLTIAILTATLMGALQGLQGERQRLATLVTLAFILILFPFIDIQAQTGWIATVVQIQIFIMLALGLNITVGFAGLLDLGYAAFFAIGAYTTALLSSGQVNIAWNFWVVLPIAAGVAAIAGVILGIPTLRLKGDYLAIVTLGFGEIIPVVFRNLTAIRIDEPVSKIVASLLGKPELVLCLVGCDRPFNLTGGEAGINPIGRPSLPIVGTFSTGNYFPWYYLILLLVVFAYFMISRLRDSRLGRAWNAMREDELAASAMGINLVKTKLSAFAMGATFSGFAGAFYAAYISAIFPSVFDFSVSVIILCMVILGGLGNMTGVILGAIIIMSADRLYLPQLAQVLKGFLNTFVLPRIAIPQLQEFLATSLDPIQMRLFLFGLTLVVMMIVRPEGLIPDKIHQAELHSDAEASNESLADARSQ</sequence>
<gene>
    <name evidence="7" type="ORF">E5S67_05071</name>
</gene>
<evidence type="ECO:0000256" key="4">
    <source>
        <dbReference type="ARBA" id="ARBA00022989"/>
    </source>
</evidence>
<dbReference type="Proteomes" id="UP000702425">
    <property type="component" value="Unassembled WGS sequence"/>
</dbReference>
<evidence type="ECO:0000256" key="1">
    <source>
        <dbReference type="ARBA" id="ARBA00004651"/>
    </source>
</evidence>
<dbReference type="PANTHER" id="PTHR30482:SF10">
    <property type="entry name" value="HIGH-AFFINITY BRANCHED-CHAIN AMINO ACID TRANSPORT PROTEIN BRAE"/>
    <property type="match status" value="1"/>
</dbReference>
<evidence type="ECO:0008006" key="9">
    <source>
        <dbReference type="Google" id="ProtNLM"/>
    </source>
</evidence>
<dbReference type="EMBL" id="SRRZ01000122">
    <property type="protein sequence ID" value="NQE37302.1"/>
    <property type="molecule type" value="Genomic_DNA"/>
</dbReference>
<dbReference type="InterPro" id="IPR043428">
    <property type="entry name" value="LivM-like"/>
</dbReference>
<evidence type="ECO:0000256" key="3">
    <source>
        <dbReference type="ARBA" id="ARBA00022692"/>
    </source>
</evidence>
<evidence type="ECO:0000313" key="7">
    <source>
        <dbReference type="EMBL" id="NQE37302.1"/>
    </source>
</evidence>
<comment type="subcellular location">
    <subcellularLocation>
        <location evidence="1">Cell membrane</location>
        <topology evidence="1">Multi-pass membrane protein</topology>
    </subcellularLocation>
</comment>
<feature type="transmembrane region" description="Helical" evidence="6">
    <location>
        <begin position="99"/>
        <end position="122"/>
    </location>
</feature>
<keyword evidence="5 6" id="KW-0472">Membrane</keyword>
<dbReference type="RefSeq" id="WP_172191232.1">
    <property type="nucleotide sequence ID" value="NZ_CAWPPK010000027.1"/>
</dbReference>
<feature type="transmembrane region" description="Helical" evidence="6">
    <location>
        <begin position="207"/>
        <end position="229"/>
    </location>
</feature>
<feature type="transmembrane region" description="Helical" evidence="6">
    <location>
        <begin position="472"/>
        <end position="489"/>
    </location>
</feature>
<protein>
    <recommendedName>
        <fullName evidence="9">Branched-chain amino acid ABC transporter permease</fullName>
    </recommendedName>
</protein>
<keyword evidence="4 6" id="KW-1133">Transmembrane helix</keyword>
<dbReference type="PANTHER" id="PTHR30482">
    <property type="entry name" value="HIGH-AFFINITY BRANCHED-CHAIN AMINO ACID TRANSPORT SYSTEM PERMEASE"/>
    <property type="match status" value="1"/>
</dbReference>
<evidence type="ECO:0000313" key="8">
    <source>
        <dbReference type="Proteomes" id="UP000702425"/>
    </source>
</evidence>
<dbReference type="CDD" id="cd06581">
    <property type="entry name" value="TM_PBP1_LivM_like"/>
    <property type="match status" value="1"/>
</dbReference>
<evidence type="ECO:0000256" key="5">
    <source>
        <dbReference type="ARBA" id="ARBA00023136"/>
    </source>
</evidence>
<feature type="transmembrane region" description="Helical" evidence="6">
    <location>
        <begin position="12"/>
        <end position="38"/>
    </location>
</feature>
<feature type="transmembrane region" description="Helical" evidence="6">
    <location>
        <begin position="129"/>
        <end position="145"/>
    </location>
</feature>
<name>A0ABX2D3S8_9CYAN</name>
<feature type="transmembrane region" description="Helical" evidence="6">
    <location>
        <begin position="182"/>
        <end position="201"/>
    </location>
</feature>
<proteinExistence type="predicted"/>
<evidence type="ECO:0000256" key="6">
    <source>
        <dbReference type="SAM" id="Phobius"/>
    </source>
</evidence>
<feature type="transmembrane region" description="Helical" evidence="6">
    <location>
        <begin position="370"/>
        <end position="395"/>
    </location>
</feature>
<keyword evidence="2" id="KW-1003">Cell membrane</keyword>
<keyword evidence="8" id="KW-1185">Reference proteome</keyword>
<evidence type="ECO:0000256" key="2">
    <source>
        <dbReference type="ARBA" id="ARBA00022475"/>
    </source>
</evidence>